<keyword evidence="5" id="KW-1185">Reference proteome</keyword>
<protein>
    <recommendedName>
        <fullName evidence="6">Aminoglycoside phosphotransferase domain-containing protein</fullName>
    </recommendedName>
</protein>
<dbReference type="Gene3D" id="3.30.1330.10">
    <property type="entry name" value="PurM-like, N-terminal domain"/>
    <property type="match status" value="1"/>
</dbReference>
<comment type="caution">
    <text evidence="4">The sequence shown here is derived from an EMBL/GenBank/DDBJ whole genome shotgun (WGS) entry which is preliminary data.</text>
</comment>
<dbReference type="Gene3D" id="3.90.650.10">
    <property type="entry name" value="PurM-like C-terminal domain"/>
    <property type="match status" value="1"/>
</dbReference>
<dbReference type="SUPFAM" id="SSF56042">
    <property type="entry name" value="PurM C-terminal domain-like"/>
    <property type="match status" value="1"/>
</dbReference>
<evidence type="ECO:0008006" key="6">
    <source>
        <dbReference type="Google" id="ProtNLM"/>
    </source>
</evidence>
<dbReference type="Proteomes" id="UP000624701">
    <property type="component" value="Unassembled WGS sequence"/>
</dbReference>
<dbReference type="RefSeq" id="WP_188374473.1">
    <property type="nucleotide sequence ID" value="NZ_BMDQ01000002.1"/>
</dbReference>
<dbReference type="InterPro" id="IPR036676">
    <property type="entry name" value="PurM-like_C_sf"/>
</dbReference>
<dbReference type="InterPro" id="IPR016188">
    <property type="entry name" value="PurM-like_N"/>
</dbReference>
<dbReference type="InterPro" id="IPR036921">
    <property type="entry name" value="PurM-like_N_sf"/>
</dbReference>
<evidence type="ECO:0000259" key="2">
    <source>
        <dbReference type="Pfam" id="PF00586"/>
    </source>
</evidence>
<dbReference type="InterPro" id="IPR045544">
    <property type="entry name" value="TCAD9"/>
</dbReference>
<evidence type="ECO:0000259" key="3">
    <source>
        <dbReference type="Pfam" id="PF19974"/>
    </source>
</evidence>
<dbReference type="EMBL" id="BMDQ01000002">
    <property type="protein sequence ID" value="GGI57562.1"/>
    <property type="molecule type" value="Genomic_DNA"/>
</dbReference>
<dbReference type="Pfam" id="PF00586">
    <property type="entry name" value="AIRS"/>
    <property type="match status" value="1"/>
</dbReference>
<dbReference type="SUPFAM" id="SSF55326">
    <property type="entry name" value="PurM N-terminal domain-like"/>
    <property type="match status" value="1"/>
</dbReference>
<reference evidence="5" key="1">
    <citation type="journal article" date="2019" name="Int. J. Syst. Evol. Microbiol.">
        <title>The Global Catalogue of Microorganisms (GCM) 10K type strain sequencing project: providing services to taxonomists for standard genome sequencing and annotation.</title>
        <authorList>
            <consortium name="The Broad Institute Genomics Platform"/>
            <consortium name="The Broad Institute Genome Sequencing Center for Infectious Disease"/>
            <person name="Wu L."/>
            <person name="Ma J."/>
        </authorList>
    </citation>
    <scope>NUCLEOTIDE SEQUENCE [LARGE SCALE GENOMIC DNA]</scope>
    <source>
        <strain evidence="5">CCM 8681</strain>
    </source>
</reference>
<dbReference type="InterPro" id="IPR006283">
    <property type="entry name" value="ThiL-like"/>
</dbReference>
<evidence type="ECO:0000256" key="1">
    <source>
        <dbReference type="ARBA" id="ARBA00022977"/>
    </source>
</evidence>
<dbReference type="SUPFAM" id="SSF56112">
    <property type="entry name" value="Protein kinase-like (PK-like)"/>
    <property type="match status" value="1"/>
</dbReference>
<proteinExistence type="predicted"/>
<evidence type="ECO:0000313" key="5">
    <source>
        <dbReference type="Proteomes" id="UP000624701"/>
    </source>
</evidence>
<gene>
    <name evidence="4" type="ORF">GCM10011444_18710</name>
</gene>
<organism evidence="4 5">
    <name type="scientific">Winogradskyella haliclonae</name>
    <dbReference type="NCBI Taxonomy" id="2048558"/>
    <lineage>
        <taxon>Bacteria</taxon>
        <taxon>Pseudomonadati</taxon>
        <taxon>Bacteroidota</taxon>
        <taxon>Flavobacteriia</taxon>
        <taxon>Flavobacteriales</taxon>
        <taxon>Flavobacteriaceae</taxon>
        <taxon>Winogradskyella</taxon>
    </lineage>
</organism>
<accession>A0ABQ2C0H0</accession>
<dbReference type="PANTHER" id="PTHR30270">
    <property type="entry name" value="THIAMINE-MONOPHOSPHATE KINASE"/>
    <property type="match status" value="1"/>
</dbReference>
<keyword evidence="1" id="KW-0784">Thiamine biosynthesis</keyword>
<dbReference type="PANTHER" id="PTHR30270:SF3">
    <property type="entry name" value="THIAMINE-MONOPHOSPHATE KINASE"/>
    <property type="match status" value="1"/>
</dbReference>
<feature type="domain" description="Ternary complex associated" evidence="3">
    <location>
        <begin position="174"/>
        <end position="356"/>
    </location>
</feature>
<dbReference type="InterPro" id="IPR011009">
    <property type="entry name" value="Kinase-like_dom_sf"/>
</dbReference>
<sequence length="761" mass="87349">MEITFQPEIEIEALKLFLKENYPGITELNIIPQSRIGYSGSNLYVYYYKTSSIDSFTKPYFFKIATSEKAKTSLRKECEAYKSFVSPFLGSVQNIIGPNELEVLNQKVTCISSPIVGIGSLKNQKEINEITTLDSVLKELNTTVSKERALGIQNKVIEILNKVFSKILEPWIDGAKKSEFNWKEQYDWYLRIDHSQEVLDELFPPNTQEYFEFDGEKKVNPNWYLKYLLSKKFKGSLRVTHGDLHLRNIMTNKSSVDVKSFLIDFGWTTNKSHCLKDYVILEMSLKFLHLSKFLSKSELINFENSLFSETMPDGISSHRNNAIWEIIKVVRDLSKNECDSSTWEIEYLTSLFLIQVGSLGIPYFEGLDIRALKISIVNISNRLKNMEEPNDNQLFELGENRILKELIIPKFNKINALYNHIQIPIGDDCALIELNNTLLSISTDPCPKPIGWYLGEFDYFSYGWYTLAINLSDISAMASKPSGILLSCIIPESFLTSDLNRFIDGVSQASNFFECPVLGGNIKEGNYFDVHASVIGESEKETFITRDSISDGDLIIVIGDLGHFWLNVFKIMYQGEDVDKTPFFDFLRTPKPQVFQMQTISKLNLVHSCMDASDGVLDSISKLGQFNNLTPIIDESKLLDPIDNDTKQFFEKINKDIRPYLLNWGDWQIVGAIKPELLDNLKDFVEIHNSNLDDNEIHKSIKFNIIGEFKRTNIKLTPRLKKGKEELDINTINNQRFTKNSFFKGNLNDYVNFIDKIKFTA</sequence>
<dbReference type="Pfam" id="PF19974">
    <property type="entry name" value="TCAD9"/>
    <property type="match status" value="1"/>
</dbReference>
<evidence type="ECO:0000313" key="4">
    <source>
        <dbReference type="EMBL" id="GGI57562.1"/>
    </source>
</evidence>
<name>A0ABQ2C0H0_9FLAO</name>
<feature type="domain" description="PurM-like N-terminal" evidence="2">
    <location>
        <begin position="426"/>
        <end position="537"/>
    </location>
</feature>